<dbReference type="Pfam" id="PF20365">
    <property type="entry name" value="DUF6660"/>
    <property type="match status" value="1"/>
</dbReference>
<protein>
    <recommendedName>
        <fullName evidence="4">DUF2946 domain-containing protein</fullName>
    </recommendedName>
</protein>
<dbReference type="PROSITE" id="PS51257">
    <property type="entry name" value="PROKAR_LIPOPROTEIN"/>
    <property type="match status" value="1"/>
</dbReference>
<dbReference type="Proteomes" id="UP000248553">
    <property type="component" value="Unassembled WGS sequence"/>
</dbReference>
<proteinExistence type="predicted"/>
<reference evidence="3" key="1">
    <citation type="submission" date="2018-05" db="EMBL/GenBank/DDBJ databases">
        <authorList>
            <person name="Nie L."/>
        </authorList>
    </citation>
    <scope>NUCLEOTIDE SEQUENCE [LARGE SCALE GENOMIC DNA]</scope>
    <source>
        <strain evidence="3">NL</strain>
    </source>
</reference>
<accession>A0A328B5B9</accession>
<feature type="signal peptide" evidence="1">
    <location>
        <begin position="1"/>
        <end position="30"/>
    </location>
</feature>
<evidence type="ECO:0008006" key="4">
    <source>
        <dbReference type="Google" id="ProtNLM"/>
    </source>
</evidence>
<evidence type="ECO:0000313" key="2">
    <source>
        <dbReference type="EMBL" id="RAK62570.1"/>
    </source>
</evidence>
<organism evidence="2 3">
    <name type="scientific">Hymenobacter edaphi</name>
    <dbReference type="NCBI Taxonomy" id="2211146"/>
    <lineage>
        <taxon>Bacteria</taxon>
        <taxon>Pseudomonadati</taxon>
        <taxon>Bacteroidota</taxon>
        <taxon>Cytophagia</taxon>
        <taxon>Cytophagales</taxon>
        <taxon>Hymenobacteraceae</taxon>
        <taxon>Hymenobacter</taxon>
    </lineage>
</organism>
<name>A0A328B5B9_9BACT</name>
<comment type="caution">
    <text evidence="2">The sequence shown here is derived from an EMBL/GenBank/DDBJ whole genome shotgun (WGS) entry which is preliminary data.</text>
</comment>
<feature type="chain" id="PRO_5016344832" description="DUF2946 domain-containing protein" evidence="1">
    <location>
        <begin position="31"/>
        <end position="116"/>
    </location>
</feature>
<evidence type="ECO:0000256" key="1">
    <source>
        <dbReference type="SAM" id="SignalP"/>
    </source>
</evidence>
<dbReference type="EMBL" id="QHKM01000013">
    <property type="protein sequence ID" value="RAK62570.1"/>
    <property type="molecule type" value="Genomic_DNA"/>
</dbReference>
<evidence type="ECO:0000313" key="3">
    <source>
        <dbReference type="Proteomes" id="UP000248553"/>
    </source>
</evidence>
<dbReference type="AlphaFoldDB" id="A0A328B5B9"/>
<keyword evidence="3" id="KW-1185">Reference proteome</keyword>
<dbReference type="InterPro" id="IPR046601">
    <property type="entry name" value="DUF6660"/>
</dbReference>
<sequence>MFAPFRTHAMRFFSVFFALYLAILACLPCADEVPAPADGVQTYVEAPQHNTADHGVADWCSPLCQCHCCAGTSLPSGSIVALPAQGGAYAAAPRFARLTPPPVPERSGSIWQPPQA</sequence>
<keyword evidence="1" id="KW-0732">Signal</keyword>
<gene>
    <name evidence="2" type="ORF">DLM85_23055</name>
</gene>